<evidence type="ECO:0000256" key="1">
    <source>
        <dbReference type="SAM" id="Phobius"/>
    </source>
</evidence>
<sequence length="222" mass="23021">MALTIRPLIVLPFAASLLAGVLVSEPASAQDRGAFPLDKPAARRSGLVIGLSLGTSVMAGSGYPNSATRMQDPRYYAASGVVVGTSSTLTIMGALTDYLNFGFWGGGGGGENNDWKLSSAGGGVRVEVFPLFYLVPKLRDLGISGQFGVGSAKMEAKHGASEGGEGVQSFVGGGAFYEFRLFNPFGTHFTLAPTVEYQAIFSDPFESHGVVAGVRLALYGGP</sequence>
<evidence type="ECO:0000313" key="3">
    <source>
        <dbReference type="EMBL" id="WXB07389.1"/>
    </source>
</evidence>
<keyword evidence="4" id="KW-1185">Reference proteome</keyword>
<keyword evidence="1" id="KW-1133">Transmembrane helix</keyword>
<dbReference type="RefSeq" id="WP_394837049.1">
    <property type="nucleotide sequence ID" value="NZ_CP089929.1"/>
</dbReference>
<protein>
    <recommendedName>
        <fullName evidence="5">Outer membrane protein beta-barrel domain-containing protein</fullName>
    </recommendedName>
</protein>
<feature type="chain" id="PRO_5046291522" description="Outer membrane protein beta-barrel domain-containing protein" evidence="2">
    <location>
        <begin position="30"/>
        <end position="222"/>
    </location>
</feature>
<feature type="signal peptide" evidence="2">
    <location>
        <begin position="1"/>
        <end position="29"/>
    </location>
</feature>
<name>A0ABZ2L8X2_9BACT</name>
<dbReference type="EMBL" id="CP089983">
    <property type="protein sequence ID" value="WXB07389.1"/>
    <property type="molecule type" value="Genomic_DNA"/>
</dbReference>
<dbReference type="Proteomes" id="UP001374803">
    <property type="component" value="Chromosome"/>
</dbReference>
<evidence type="ECO:0008006" key="5">
    <source>
        <dbReference type="Google" id="ProtNLM"/>
    </source>
</evidence>
<accession>A0ABZ2L8X2</accession>
<reference evidence="3" key="1">
    <citation type="submission" date="2021-12" db="EMBL/GenBank/DDBJ databases">
        <title>Discovery of the Pendulisporaceae a myxobacterial family with distinct sporulation behavior and unique specialized metabolism.</title>
        <authorList>
            <person name="Garcia R."/>
            <person name="Popoff A."/>
            <person name="Bader C.D."/>
            <person name="Loehr J."/>
            <person name="Walesch S."/>
            <person name="Walt C."/>
            <person name="Boldt J."/>
            <person name="Bunk B."/>
            <person name="Haeckl F.J.F.P.J."/>
            <person name="Gunesch A.P."/>
            <person name="Birkelbach J."/>
            <person name="Nuebel U."/>
            <person name="Pietschmann T."/>
            <person name="Bach T."/>
            <person name="Mueller R."/>
        </authorList>
    </citation>
    <scope>NUCLEOTIDE SEQUENCE</scope>
    <source>
        <strain evidence="3">MSr11367</strain>
    </source>
</reference>
<feature type="transmembrane region" description="Helical" evidence="1">
    <location>
        <begin position="45"/>
        <end position="63"/>
    </location>
</feature>
<evidence type="ECO:0000313" key="4">
    <source>
        <dbReference type="Proteomes" id="UP001374803"/>
    </source>
</evidence>
<keyword evidence="2" id="KW-0732">Signal</keyword>
<organism evidence="3 4">
    <name type="scientific">Pendulispora rubella</name>
    <dbReference type="NCBI Taxonomy" id="2741070"/>
    <lineage>
        <taxon>Bacteria</taxon>
        <taxon>Pseudomonadati</taxon>
        <taxon>Myxococcota</taxon>
        <taxon>Myxococcia</taxon>
        <taxon>Myxococcales</taxon>
        <taxon>Sorangiineae</taxon>
        <taxon>Pendulisporaceae</taxon>
        <taxon>Pendulispora</taxon>
    </lineage>
</organism>
<keyword evidence="1" id="KW-0472">Membrane</keyword>
<proteinExistence type="predicted"/>
<keyword evidence="1" id="KW-0812">Transmembrane</keyword>
<evidence type="ECO:0000256" key="2">
    <source>
        <dbReference type="SAM" id="SignalP"/>
    </source>
</evidence>
<gene>
    <name evidence="3" type="ORF">LVJ94_09085</name>
</gene>
<feature type="transmembrane region" description="Helical" evidence="1">
    <location>
        <begin position="75"/>
        <end position="95"/>
    </location>
</feature>